<dbReference type="Proteomes" id="UP001199795">
    <property type="component" value="Unassembled WGS sequence"/>
</dbReference>
<organism evidence="2 3">
    <name type="scientific">Wocania arenilitoris</name>
    <dbReference type="NCBI Taxonomy" id="2044858"/>
    <lineage>
        <taxon>Bacteria</taxon>
        <taxon>Pseudomonadati</taxon>
        <taxon>Bacteroidota</taxon>
        <taxon>Flavobacteriia</taxon>
        <taxon>Flavobacteriales</taxon>
        <taxon>Flavobacteriaceae</taxon>
        <taxon>Wocania</taxon>
    </lineage>
</organism>
<accession>A0AAE3EN89</accession>
<evidence type="ECO:0000313" key="2">
    <source>
        <dbReference type="EMBL" id="MCF7568546.1"/>
    </source>
</evidence>
<dbReference type="EMBL" id="JAKKDU010000009">
    <property type="protein sequence ID" value="MCF7568546.1"/>
    <property type="molecule type" value="Genomic_DNA"/>
</dbReference>
<feature type="chain" id="PRO_5042274963" evidence="1">
    <location>
        <begin position="23"/>
        <end position="180"/>
    </location>
</feature>
<evidence type="ECO:0000313" key="3">
    <source>
        <dbReference type="Proteomes" id="UP001199795"/>
    </source>
</evidence>
<protein>
    <submittedName>
        <fullName evidence="2">DUF4252 domain-containing protein</fullName>
    </submittedName>
</protein>
<dbReference type="RefSeq" id="WP_237239889.1">
    <property type="nucleotide sequence ID" value="NZ_JAKKDU010000009.1"/>
</dbReference>
<keyword evidence="3" id="KW-1185">Reference proteome</keyword>
<keyword evidence="1" id="KW-0732">Signal</keyword>
<dbReference type="PROSITE" id="PS51257">
    <property type="entry name" value="PROKAR_LIPOPROTEIN"/>
    <property type="match status" value="1"/>
</dbReference>
<name>A0AAE3EN89_9FLAO</name>
<comment type="caution">
    <text evidence="2">The sequence shown here is derived from an EMBL/GenBank/DDBJ whole genome shotgun (WGS) entry which is preliminary data.</text>
</comment>
<dbReference type="AlphaFoldDB" id="A0AAE3EN89"/>
<reference evidence="2" key="1">
    <citation type="submission" date="2022-01" db="EMBL/GenBank/DDBJ databases">
        <title>Draft genome sequence of Sabulilitoribacter arenilitoris KCTC 52401.</title>
        <authorList>
            <person name="Oh J.-S."/>
        </authorList>
    </citation>
    <scope>NUCLEOTIDE SEQUENCE</scope>
    <source>
        <strain evidence="2">HMF6543</strain>
    </source>
</reference>
<proteinExistence type="predicted"/>
<dbReference type="Pfam" id="PF14060">
    <property type="entry name" value="DUF4252"/>
    <property type="match status" value="1"/>
</dbReference>
<gene>
    <name evidence="2" type="ORF">L3X37_09235</name>
</gene>
<feature type="signal peptide" evidence="1">
    <location>
        <begin position="1"/>
        <end position="22"/>
    </location>
</feature>
<sequence>MKRTVKHIIFVCLLAVVFVSCNDGKSLQTYFVDNQESSNFITQDIPISMVKIDDSKFTEEQKEAYESVKRLNFLGYKADETETEVYKAELAKVKTILSDKKYNDLMEFSDKGNKITVKYVGTDDEADEVIIFGSAKELGFGIVRVLGDDMNPDKMVTLVTAMQNANVDENQVQDIMNFFK</sequence>
<evidence type="ECO:0000256" key="1">
    <source>
        <dbReference type="SAM" id="SignalP"/>
    </source>
</evidence>
<dbReference type="InterPro" id="IPR025348">
    <property type="entry name" value="DUF4252"/>
</dbReference>